<feature type="compositionally biased region" description="Polar residues" evidence="6">
    <location>
        <begin position="12"/>
        <end position="23"/>
    </location>
</feature>
<feature type="coiled-coil region" evidence="5">
    <location>
        <begin position="156"/>
        <end position="266"/>
    </location>
</feature>
<accession>A0A6H5G5J4</accession>
<dbReference type="EMBL" id="CADCXU010006447">
    <property type="protein sequence ID" value="CAA9998000.1"/>
    <property type="molecule type" value="Genomic_DNA"/>
</dbReference>
<keyword evidence="9" id="KW-1185">Reference proteome</keyword>
<proteinExistence type="predicted"/>
<keyword evidence="2 4" id="KW-0863">Zinc-finger</keyword>
<gene>
    <name evidence="8" type="ORF">NTEN_LOCUS4294</name>
</gene>
<keyword evidence="1" id="KW-0479">Metal-binding</keyword>
<evidence type="ECO:0000256" key="6">
    <source>
        <dbReference type="SAM" id="MobiDB-lite"/>
    </source>
</evidence>
<name>A0A6H5G5J4_9HEMI</name>
<evidence type="ECO:0000256" key="1">
    <source>
        <dbReference type="ARBA" id="ARBA00022723"/>
    </source>
</evidence>
<evidence type="ECO:0000256" key="2">
    <source>
        <dbReference type="ARBA" id="ARBA00022771"/>
    </source>
</evidence>
<dbReference type="Proteomes" id="UP000479000">
    <property type="component" value="Unassembled WGS sequence"/>
</dbReference>
<organism evidence="8 9">
    <name type="scientific">Nesidiocoris tenuis</name>
    <dbReference type="NCBI Taxonomy" id="355587"/>
    <lineage>
        <taxon>Eukaryota</taxon>
        <taxon>Metazoa</taxon>
        <taxon>Ecdysozoa</taxon>
        <taxon>Arthropoda</taxon>
        <taxon>Hexapoda</taxon>
        <taxon>Insecta</taxon>
        <taxon>Pterygota</taxon>
        <taxon>Neoptera</taxon>
        <taxon>Paraneoptera</taxon>
        <taxon>Hemiptera</taxon>
        <taxon>Heteroptera</taxon>
        <taxon>Panheteroptera</taxon>
        <taxon>Cimicomorpha</taxon>
        <taxon>Miridae</taxon>
        <taxon>Dicyphina</taxon>
        <taxon>Nesidiocoris</taxon>
    </lineage>
</organism>
<keyword evidence="5" id="KW-0175">Coiled coil</keyword>
<dbReference type="SMART" id="SM00184">
    <property type="entry name" value="RING"/>
    <property type="match status" value="1"/>
</dbReference>
<evidence type="ECO:0000259" key="7">
    <source>
        <dbReference type="PROSITE" id="PS50089"/>
    </source>
</evidence>
<sequence>MPPTRKRRRLASSCQIGTGSTPSEMVETRKRKTSGAELSRPEAVPEIARLSPVREADVAPASNPEPVIGDSEPNDVESLISRELDSIAEELEPFPGVDSQPVDLDNVKLPDVSEQTLEEFVAKCKVETFAGGNSKLRVGQSVELLSKQLYKALLENQKSSKSLSQLRNKLEATEQKKAEAVQLLQSANEETSKLDNDLLDALKEIDRLAKERNESLEEVKNLSATAQQQQSSSELETELVFKAIENEELLNENTELKAKFADLQQKYDAVGSLGEQVKNDVITLLEQEFFCAVCNDLLYQPVTISCRHTFCSDCLREWKKKKVSVIVYRYWDSYNSPIKAQSSWIQMVRNGFQWN</sequence>
<dbReference type="CDD" id="cd16449">
    <property type="entry name" value="RING-HC"/>
    <property type="match status" value="1"/>
</dbReference>
<reference evidence="8 9" key="1">
    <citation type="submission" date="2020-02" db="EMBL/GenBank/DDBJ databases">
        <authorList>
            <person name="Ferguson B K."/>
        </authorList>
    </citation>
    <scope>NUCLEOTIDE SEQUENCE [LARGE SCALE GENOMIC DNA]</scope>
</reference>
<dbReference type="GO" id="GO:0008270">
    <property type="term" value="F:zinc ion binding"/>
    <property type="evidence" value="ECO:0007669"/>
    <property type="project" value="UniProtKB-KW"/>
</dbReference>
<dbReference type="AlphaFoldDB" id="A0A6H5G5J4"/>
<dbReference type="InterPro" id="IPR001841">
    <property type="entry name" value="Znf_RING"/>
</dbReference>
<evidence type="ECO:0000256" key="4">
    <source>
        <dbReference type="PROSITE-ProRule" id="PRU00175"/>
    </source>
</evidence>
<feature type="region of interest" description="Disordered" evidence="6">
    <location>
        <begin position="1"/>
        <end position="74"/>
    </location>
</feature>
<evidence type="ECO:0000256" key="3">
    <source>
        <dbReference type="ARBA" id="ARBA00022833"/>
    </source>
</evidence>
<evidence type="ECO:0000313" key="9">
    <source>
        <dbReference type="Proteomes" id="UP000479000"/>
    </source>
</evidence>
<dbReference type="InterPro" id="IPR013083">
    <property type="entry name" value="Znf_RING/FYVE/PHD"/>
</dbReference>
<dbReference type="PROSITE" id="PS00518">
    <property type="entry name" value="ZF_RING_1"/>
    <property type="match status" value="1"/>
</dbReference>
<evidence type="ECO:0000256" key="5">
    <source>
        <dbReference type="SAM" id="Coils"/>
    </source>
</evidence>
<dbReference type="SUPFAM" id="SSF57850">
    <property type="entry name" value="RING/U-box"/>
    <property type="match status" value="1"/>
</dbReference>
<protein>
    <recommendedName>
        <fullName evidence="7">RING-type domain-containing protein</fullName>
    </recommendedName>
</protein>
<dbReference type="Gene3D" id="3.30.40.10">
    <property type="entry name" value="Zinc/RING finger domain, C3HC4 (zinc finger)"/>
    <property type="match status" value="1"/>
</dbReference>
<dbReference type="PROSITE" id="PS50089">
    <property type="entry name" value="ZF_RING_2"/>
    <property type="match status" value="1"/>
</dbReference>
<dbReference type="OrthoDB" id="6630288at2759"/>
<keyword evidence="3" id="KW-0862">Zinc</keyword>
<dbReference type="InterPro" id="IPR017907">
    <property type="entry name" value="Znf_RING_CS"/>
</dbReference>
<dbReference type="PANTHER" id="PTHR23327">
    <property type="entry name" value="RING FINGER PROTEIN 127"/>
    <property type="match status" value="1"/>
</dbReference>
<feature type="domain" description="RING-type" evidence="7">
    <location>
        <begin position="291"/>
        <end position="318"/>
    </location>
</feature>
<dbReference type="Pfam" id="PF13923">
    <property type="entry name" value="zf-C3HC4_2"/>
    <property type="match status" value="1"/>
</dbReference>
<evidence type="ECO:0000313" key="8">
    <source>
        <dbReference type="EMBL" id="CAA9998000.1"/>
    </source>
</evidence>
<feature type="compositionally biased region" description="Basic residues" evidence="6">
    <location>
        <begin position="1"/>
        <end position="10"/>
    </location>
</feature>